<reference evidence="2" key="1">
    <citation type="submission" date="2014-11" db="EMBL/GenBank/DDBJ databases">
        <authorList>
            <person name="Amaro Gonzalez C."/>
        </authorList>
    </citation>
    <scope>NUCLEOTIDE SEQUENCE</scope>
</reference>
<protein>
    <submittedName>
        <fullName evidence="2">Uncharacterized protein</fullName>
    </submittedName>
</protein>
<proteinExistence type="predicted"/>
<reference evidence="2" key="2">
    <citation type="journal article" date="2015" name="Fish Shellfish Immunol.">
        <title>Early steps in the European eel (Anguilla anguilla)-Vibrio vulnificus interaction in the gills: Role of the RtxA13 toxin.</title>
        <authorList>
            <person name="Callol A."/>
            <person name="Pajuelo D."/>
            <person name="Ebbesson L."/>
            <person name="Teles M."/>
            <person name="MacKenzie S."/>
            <person name="Amaro C."/>
        </authorList>
    </citation>
    <scope>NUCLEOTIDE SEQUENCE</scope>
</reference>
<name>A0A0E9PJT4_ANGAN</name>
<feature type="compositionally biased region" description="Polar residues" evidence="1">
    <location>
        <begin position="50"/>
        <end position="59"/>
    </location>
</feature>
<feature type="region of interest" description="Disordered" evidence="1">
    <location>
        <begin position="30"/>
        <end position="59"/>
    </location>
</feature>
<dbReference type="AlphaFoldDB" id="A0A0E9PJT4"/>
<dbReference type="EMBL" id="GBXM01103691">
    <property type="protein sequence ID" value="JAH04886.1"/>
    <property type="molecule type" value="Transcribed_RNA"/>
</dbReference>
<feature type="compositionally biased region" description="Basic residues" evidence="1">
    <location>
        <begin position="31"/>
        <end position="43"/>
    </location>
</feature>
<organism evidence="2">
    <name type="scientific">Anguilla anguilla</name>
    <name type="common">European freshwater eel</name>
    <name type="synonym">Muraena anguilla</name>
    <dbReference type="NCBI Taxonomy" id="7936"/>
    <lineage>
        <taxon>Eukaryota</taxon>
        <taxon>Metazoa</taxon>
        <taxon>Chordata</taxon>
        <taxon>Craniata</taxon>
        <taxon>Vertebrata</taxon>
        <taxon>Euteleostomi</taxon>
        <taxon>Actinopterygii</taxon>
        <taxon>Neopterygii</taxon>
        <taxon>Teleostei</taxon>
        <taxon>Anguilliformes</taxon>
        <taxon>Anguillidae</taxon>
        <taxon>Anguilla</taxon>
    </lineage>
</organism>
<evidence type="ECO:0000256" key="1">
    <source>
        <dbReference type="SAM" id="MobiDB-lite"/>
    </source>
</evidence>
<accession>A0A0E9PJT4</accession>
<evidence type="ECO:0000313" key="2">
    <source>
        <dbReference type="EMBL" id="JAH04886.1"/>
    </source>
</evidence>
<sequence>MVWEQESVRLLGHSLPGSCSRRPGYLTFWDRKRKRGGGGKRRGGGGDESFLNSSALVHA</sequence>